<evidence type="ECO:0000313" key="2">
    <source>
        <dbReference type="Proteomes" id="UP000009138"/>
    </source>
</evidence>
<dbReference type="Proteomes" id="UP000009138">
    <property type="component" value="Unassembled WGS sequence"/>
</dbReference>
<dbReference type="GeneID" id="93613502"/>
<proteinExistence type="predicted"/>
<dbReference type="InParanoid" id="I1C046"/>
<name>I1C046_RHIO9</name>
<dbReference type="AlphaFoldDB" id="I1C046"/>
<dbReference type="VEuPathDB" id="FungiDB:RO3G_06531"/>
<reference evidence="1 2" key="1">
    <citation type="journal article" date="2009" name="PLoS Genet.">
        <title>Genomic analysis of the basal lineage fungus Rhizopus oryzae reveals a whole-genome duplication.</title>
        <authorList>
            <person name="Ma L.-J."/>
            <person name="Ibrahim A.S."/>
            <person name="Skory C."/>
            <person name="Grabherr M.G."/>
            <person name="Burger G."/>
            <person name="Butler M."/>
            <person name="Elias M."/>
            <person name="Idnurm A."/>
            <person name="Lang B.F."/>
            <person name="Sone T."/>
            <person name="Abe A."/>
            <person name="Calvo S.E."/>
            <person name="Corrochano L.M."/>
            <person name="Engels R."/>
            <person name="Fu J."/>
            <person name="Hansberg W."/>
            <person name="Kim J.-M."/>
            <person name="Kodira C.D."/>
            <person name="Koehrsen M.J."/>
            <person name="Liu B."/>
            <person name="Miranda-Saavedra D."/>
            <person name="O'Leary S."/>
            <person name="Ortiz-Castellanos L."/>
            <person name="Poulter R."/>
            <person name="Rodriguez-Romero J."/>
            <person name="Ruiz-Herrera J."/>
            <person name="Shen Y.-Q."/>
            <person name="Zeng Q."/>
            <person name="Galagan J."/>
            <person name="Birren B.W."/>
            <person name="Cuomo C.A."/>
            <person name="Wickes B.L."/>
        </authorList>
    </citation>
    <scope>NUCLEOTIDE SEQUENCE [LARGE SCALE GENOMIC DNA]</scope>
    <source>
        <strain evidence="2">RA 99-880 / ATCC MYA-4621 / FGSC 9543 / NRRL 43880</strain>
    </source>
</reference>
<evidence type="ECO:0000313" key="1">
    <source>
        <dbReference type="EMBL" id="EIE81826.1"/>
    </source>
</evidence>
<dbReference type="EMBL" id="CH476735">
    <property type="protein sequence ID" value="EIE81826.1"/>
    <property type="molecule type" value="Genomic_DNA"/>
</dbReference>
<keyword evidence="2" id="KW-1185">Reference proteome</keyword>
<gene>
    <name evidence="1" type="ORF">RO3G_06531</name>
</gene>
<protein>
    <submittedName>
        <fullName evidence="1">Uncharacterized protein</fullName>
    </submittedName>
</protein>
<dbReference type="RefSeq" id="XP_067517222.1">
    <property type="nucleotide sequence ID" value="XM_067661121.1"/>
</dbReference>
<sequence>MINEITNSQVAFNPSEVIKAVASFLDYRSEDELANQLLCDFNKQATLLVYGF</sequence>
<organism evidence="1 2">
    <name type="scientific">Rhizopus delemar (strain RA 99-880 / ATCC MYA-4621 / FGSC 9543 / NRRL 43880)</name>
    <name type="common">Mucormycosis agent</name>
    <name type="synonym">Rhizopus arrhizus var. delemar</name>
    <dbReference type="NCBI Taxonomy" id="246409"/>
    <lineage>
        <taxon>Eukaryota</taxon>
        <taxon>Fungi</taxon>
        <taxon>Fungi incertae sedis</taxon>
        <taxon>Mucoromycota</taxon>
        <taxon>Mucoromycotina</taxon>
        <taxon>Mucoromycetes</taxon>
        <taxon>Mucorales</taxon>
        <taxon>Mucorineae</taxon>
        <taxon>Rhizopodaceae</taxon>
        <taxon>Rhizopus</taxon>
    </lineage>
</organism>
<accession>I1C046</accession>